<name>A0A101LW57_PICGL</name>
<accession>A0A101LW57</accession>
<sequence>MSQRRHSIPIPSIPIPSIPIPYSRLVLPRPYCIDSAACLFSYMCYHYIEKGRLLTRKLDSRLQLTRSRELC</sequence>
<comment type="caution">
    <text evidence="1">The sequence shown here is derived from an EMBL/GenBank/DDBJ whole genome shotgun (WGS) entry which is preliminary data.</text>
</comment>
<evidence type="ECO:0000313" key="1">
    <source>
        <dbReference type="EMBL" id="KUM46469.1"/>
    </source>
</evidence>
<gene>
    <name evidence="1" type="ORF">ABT39_MTgene1570</name>
</gene>
<geneLocation type="mitochondrion" evidence="1"/>
<keyword evidence="1" id="KW-0496">Mitochondrion</keyword>
<protein>
    <submittedName>
        <fullName evidence="1">Uncharacterized protein</fullName>
    </submittedName>
</protein>
<dbReference type="AlphaFoldDB" id="A0A101LW57"/>
<proteinExistence type="predicted"/>
<reference evidence="1" key="1">
    <citation type="journal article" date="2015" name="Genome Biol. Evol.">
        <title>Organellar Genomes of White Spruce (Picea glauca): Assembly and Annotation.</title>
        <authorList>
            <person name="Jackman S.D."/>
            <person name="Warren R.L."/>
            <person name="Gibb E.A."/>
            <person name="Vandervalk B.P."/>
            <person name="Mohamadi H."/>
            <person name="Chu J."/>
            <person name="Raymond A."/>
            <person name="Pleasance S."/>
            <person name="Coope R."/>
            <person name="Wildung M.R."/>
            <person name="Ritland C.E."/>
            <person name="Bousquet J."/>
            <person name="Jones S.J."/>
            <person name="Bohlmann J."/>
            <person name="Birol I."/>
        </authorList>
    </citation>
    <scope>NUCLEOTIDE SEQUENCE [LARGE SCALE GENOMIC DNA]</scope>
    <source>
        <tissue evidence="1">Flushing bud</tissue>
    </source>
</reference>
<dbReference type="EMBL" id="LKAM01000011">
    <property type="protein sequence ID" value="KUM46469.1"/>
    <property type="molecule type" value="Genomic_DNA"/>
</dbReference>
<organism evidence="1">
    <name type="scientific">Picea glauca</name>
    <name type="common">White spruce</name>
    <name type="synonym">Pinus glauca</name>
    <dbReference type="NCBI Taxonomy" id="3330"/>
    <lineage>
        <taxon>Eukaryota</taxon>
        <taxon>Viridiplantae</taxon>
        <taxon>Streptophyta</taxon>
        <taxon>Embryophyta</taxon>
        <taxon>Tracheophyta</taxon>
        <taxon>Spermatophyta</taxon>
        <taxon>Pinopsida</taxon>
        <taxon>Pinidae</taxon>
        <taxon>Conifers I</taxon>
        <taxon>Pinales</taxon>
        <taxon>Pinaceae</taxon>
        <taxon>Picea</taxon>
    </lineage>
</organism>